<evidence type="ECO:0000313" key="1">
    <source>
        <dbReference type="EMBL" id="MFC7189530.1"/>
    </source>
</evidence>
<protein>
    <submittedName>
        <fullName evidence="1">Uncharacterized protein</fullName>
    </submittedName>
</protein>
<reference evidence="1 2" key="1">
    <citation type="journal article" date="2019" name="Int. J. Syst. Evol. Microbiol.">
        <title>The Global Catalogue of Microorganisms (GCM) 10K type strain sequencing project: providing services to taxonomists for standard genome sequencing and annotation.</title>
        <authorList>
            <consortium name="The Broad Institute Genomics Platform"/>
            <consortium name="The Broad Institute Genome Sequencing Center for Infectious Disease"/>
            <person name="Wu L."/>
            <person name="Ma J."/>
        </authorList>
    </citation>
    <scope>NUCLEOTIDE SEQUENCE [LARGE SCALE GENOMIC DNA]</scope>
    <source>
        <strain evidence="1 2">RDMS1</strain>
    </source>
</reference>
<comment type="caution">
    <text evidence="1">The sequence shown here is derived from an EMBL/GenBank/DDBJ whole genome shotgun (WGS) entry which is preliminary data.</text>
</comment>
<name>A0ABD5YJX7_9EURY</name>
<gene>
    <name evidence="1" type="ORF">ACFQL7_06475</name>
</gene>
<dbReference type="Proteomes" id="UP001596417">
    <property type="component" value="Unassembled WGS sequence"/>
</dbReference>
<sequence>MNSEGGVREDCLVCISESDRINDTMIGQSRRKPAGCIRIVCWHTGGRDRSRLSITAIERVASGETKEDNETQAQTKVL</sequence>
<evidence type="ECO:0000313" key="2">
    <source>
        <dbReference type="Proteomes" id="UP001596417"/>
    </source>
</evidence>
<dbReference type="AlphaFoldDB" id="A0ABD5YJX7"/>
<accession>A0ABD5YJX7</accession>
<organism evidence="1 2">
    <name type="scientific">Halocatena marina</name>
    <dbReference type="NCBI Taxonomy" id="2934937"/>
    <lineage>
        <taxon>Archaea</taxon>
        <taxon>Methanobacteriati</taxon>
        <taxon>Methanobacteriota</taxon>
        <taxon>Stenosarchaea group</taxon>
        <taxon>Halobacteria</taxon>
        <taxon>Halobacteriales</taxon>
        <taxon>Natronomonadaceae</taxon>
        <taxon>Halocatena</taxon>
    </lineage>
</organism>
<dbReference type="RefSeq" id="WP_264554908.1">
    <property type="nucleotide sequence ID" value="NZ_JBHSZC010000001.1"/>
</dbReference>
<dbReference type="EMBL" id="JBHTAX010000001">
    <property type="protein sequence ID" value="MFC7189530.1"/>
    <property type="molecule type" value="Genomic_DNA"/>
</dbReference>
<keyword evidence="2" id="KW-1185">Reference proteome</keyword>
<proteinExistence type="predicted"/>